<dbReference type="AlphaFoldDB" id="A0A1I7TLU6"/>
<dbReference type="GO" id="GO:0005694">
    <property type="term" value="C:chromosome"/>
    <property type="evidence" value="ECO:0007669"/>
    <property type="project" value="UniProtKB-SubCell"/>
</dbReference>
<dbReference type="GO" id="GO:0032259">
    <property type="term" value="P:methylation"/>
    <property type="evidence" value="ECO:0007669"/>
    <property type="project" value="UniProtKB-KW"/>
</dbReference>
<dbReference type="GO" id="GO:0046872">
    <property type="term" value="F:metal ion binding"/>
    <property type="evidence" value="ECO:0007669"/>
    <property type="project" value="UniProtKB-KW"/>
</dbReference>
<evidence type="ECO:0000256" key="2">
    <source>
        <dbReference type="ARBA" id="ARBA00022454"/>
    </source>
</evidence>
<evidence type="ECO:0000256" key="5">
    <source>
        <dbReference type="ARBA" id="ARBA00022691"/>
    </source>
</evidence>
<dbReference type="Gene3D" id="2.170.270.10">
    <property type="entry name" value="SET domain"/>
    <property type="match status" value="1"/>
</dbReference>
<dbReference type="PROSITE" id="PS50280">
    <property type="entry name" value="SET"/>
    <property type="match status" value="1"/>
</dbReference>
<feature type="domain" description="SET" evidence="9">
    <location>
        <begin position="252"/>
        <end position="384"/>
    </location>
</feature>
<dbReference type="Pfam" id="PF00856">
    <property type="entry name" value="SET"/>
    <property type="match status" value="1"/>
</dbReference>
<dbReference type="SUPFAM" id="SSF57903">
    <property type="entry name" value="FYVE/PHD zinc finger"/>
    <property type="match status" value="1"/>
</dbReference>
<accession>A0A1I7TLU6</accession>
<dbReference type="InterPro" id="IPR046341">
    <property type="entry name" value="SET_dom_sf"/>
</dbReference>
<evidence type="ECO:0000313" key="11">
    <source>
        <dbReference type="WBParaSite" id="Csp11.Scaffold628.g7195.t1"/>
    </source>
</evidence>
<feature type="compositionally biased region" description="Polar residues" evidence="8">
    <location>
        <begin position="432"/>
        <end position="480"/>
    </location>
</feature>
<proteinExistence type="predicted"/>
<dbReference type="PANTHER" id="PTHR46223:SF3">
    <property type="entry name" value="HISTONE-LYSINE N-METHYLTRANSFERASE SET-23"/>
    <property type="match status" value="1"/>
</dbReference>
<dbReference type="InterPro" id="IPR050973">
    <property type="entry name" value="H3K9_Histone-Lys_N-MTase"/>
</dbReference>
<dbReference type="Proteomes" id="UP000095282">
    <property type="component" value="Unplaced"/>
</dbReference>
<dbReference type="WBParaSite" id="Csp11.Scaffold628.g7195.t1">
    <property type="protein sequence ID" value="Csp11.Scaffold628.g7195.t1"/>
    <property type="gene ID" value="Csp11.Scaffold628.g7195"/>
</dbReference>
<evidence type="ECO:0000256" key="8">
    <source>
        <dbReference type="SAM" id="MobiDB-lite"/>
    </source>
</evidence>
<organism evidence="10 11">
    <name type="scientific">Caenorhabditis tropicalis</name>
    <dbReference type="NCBI Taxonomy" id="1561998"/>
    <lineage>
        <taxon>Eukaryota</taxon>
        <taxon>Metazoa</taxon>
        <taxon>Ecdysozoa</taxon>
        <taxon>Nematoda</taxon>
        <taxon>Chromadorea</taxon>
        <taxon>Rhabditida</taxon>
        <taxon>Rhabditina</taxon>
        <taxon>Rhabditomorpha</taxon>
        <taxon>Rhabditoidea</taxon>
        <taxon>Rhabditidae</taxon>
        <taxon>Peloderinae</taxon>
        <taxon>Caenorhabditis</taxon>
    </lineage>
</organism>
<keyword evidence="3" id="KW-0489">Methyltransferase</keyword>
<dbReference type="PANTHER" id="PTHR46223">
    <property type="entry name" value="HISTONE-LYSINE N-METHYLTRANSFERASE SUV39H"/>
    <property type="match status" value="1"/>
</dbReference>
<keyword evidence="10" id="KW-1185">Reference proteome</keyword>
<name>A0A1I7TLU6_9PELO</name>
<keyword evidence="5" id="KW-0949">S-adenosyl-L-methionine</keyword>
<evidence type="ECO:0000256" key="7">
    <source>
        <dbReference type="ARBA" id="ARBA00022833"/>
    </source>
</evidence>
<keyword evidence="4" id="KW-0808">Transferase</keyword>
<keyword evidence="7" id="KW-0862">Zinc</keyword>
<keyword evidence="6" id="KW-0479">Metal-binding</keyword>
<comment type="subcellular location">
    <subcellularLocation>
        <location evidence="1">Chromosome</location>
    </subcellularLocation>
</comment>
<evidence type="ECO:0000259" key="9">
    <source>
        <dbReference type="PROSITE" id="PS50280"/>
    </source>
</evidence>
<protein>
    <submittedName>
        <fullName evidence="11">SET domain-containing protein</fullName>
    </submittedName>
</protein>
<feature type="region of interest" description="Disordered" evidence="8">
    <location>
        <begin position="424"/>
        <end position="487"/>
    </location>
</feature>
<dbReference type="InterPro" id="IPR011011">
    <property type="entry name" value="Znf_FYVE_PHD"/>
</dbReference>
<keyword evidence="2" id="KW-0158">Chromosome</keyword>
<evidence type="ECO:0000256" key="1">
    <source>
        <dbReference type="ARBA" id="ARBA00004286"/>
    </source>
</evidence>
<evidence type="ECO:0000256" key="4">
    <source>
        <dbReference type="ARBA" id="ARBA00022679"/>
    </source>
</evidence>
<dbReference type="SUPFAM" id="SSF82199">
    <property type="entry name" value="SET domain"/>
    <property type="match status" value="1"/>
</dbReference>
<dbReference type="InterPro" id="IPR001214">
    <property type="entry name" value="SET_dom"/>
</dbReference>
<reference evidence="11" key="1">
    <citation type="submission" date="2016-11" db="UniProtKB">
        <authorList>
            <consortium name="WormBaseParasite"/>
        </authorList>
    </citation>
    <scope>IDENTIFICATION</scope>
</reference>
<dbReference type="GO" id="GO:0008168">
    <property type="term" value="F:methyltransferase activity"/>
    <property type="evidence" value="ECO:0007669"/>
    <property type="project" value="UniProtKB-KW"/>
</dbReference>
<evidence type="ECO:0000313" key="10">
    <source>
        <dbReference type="Proteomes" id="UP000095282"/>
    </source>
</evidence>
<evidence type="ECO:0000256" key="3">
    <source>
        <dbReference type="ARBA" id="ARBA00022603"/>
    </source>
</evidence>
<dbReference type="SMART" id="SM00317">
    <property type="entry name" value="SET"/>
    <property type="match status" value="1"/>
</dbReference>
<sequence>MQSAGRGALLRATNEVRAFHTSCNPVRDLAQETGSAHIVLPERRTEFKGHHFPICFFCGVERANQELRECRTCCHTFHIECDKTLMFGSSKKIKIPKTQCADCIFSTPIRKTDLVLVENLTTGRFVAAEMSRWGVIEGQTFTKVIFKSTEMESDWIPLNAVFRPYPHLASLVFLTMRLEVLRSISCGDTCECTDDPEFVALAEHLKKQLAFKPKIESRPDPEFCNEDTHHQSYLNLFLPYLLNLPPISEKHEGIALDHSDSKGFFVKSVQQLEKDTDIGRYIGQYISEEEADRRIKLGKASNDRECKFYIYLTNLIVNGEEMTVGIDAAIHRNHLCMINHACKPNCKADTTTKHILAPGIVLELVNIKTITKIENNEELLLNYNMDGLKCWCSMTQNCRIRNQEDWAQPTCNLRKILNIKTNTRKRKHNDVSEGQETLENVCSDRNTSDANDNANDQGIQSSNHSSFNRELTVPESQFSGEDNRKNE</sequence>
<dbReference type="STRING" id="1561998.A0A1I7TLU6"/>
<evidence type="ECO:0000256" key="6">
    <source>
        <dbReference type="ARBA" id="ARBA00022723"/>
    </source>
</evidence>